<sequence length="172" mass="19557">MVSKRNTKPTNSETETKILKLLEENARVSDETIADMVGITKSEVNKTIDDLKNKGIIMGFKSIINRKKINKEKISSILQIKVIPQEREGFAKFCKEISMDSKVKDVFVVTGDYDVHIYIEAENMDEISEFVTAKIATKKGVIGTNTHIVMKEFKRNGANLFEEENKREIISI</sequence>
<dbReference type="Gene3D" id="1.10.10.10">
    <property type="entry name" value="Winged helix-like DNA-binding domain superfamily/Winged helix DNA-binding domain"/>
    <property type="match status" value="1"/>
</dbReference>
<dbReference type="InterPro" id="IPR019887">
    <property type="entry name" value="Tscrpt_reg_AsnC/Lrp_C"/>
</dbReference>
<dbReference type="InterPro" id="IPR036390">
    <property type="entry name" value="WH_DNA-bd_sf"/>
</dbReference>
<feature type="domain" description="HTH asnC-type" evidence="4">
    <location>
        <begin position="13"/>
        <end position="72"/>
    </location>
</feature>
<name>A0A098E9I9_9ZZZZ</name>
<reference evidence="5" key="1">
    <citation type="submission" date="2014-09" db="EMBL/GenBank/DDBJ databases">
        <authorList>
            <person name="Probst J Alexander"/>
        </authorList>
    </citation>
    <scope>NUCLEOTIDE SEQUENCE</scope>
</reference>
<dbReference type="EMBL" id="CCXY01000115">
    <property type="protein sequence ID" value="CEG12176.1"/>
    <property type="molecule type" value="Genomic_DNA"/>
</dbReference>
<dbReference type="PANTHER" id="PTHR43413">
    <property type="entry name" value="TRANSCRIPTIONAL REGULATOR, ASNC FAMILY"/>
    <property type="match status" value="1"/>
</dbReference>
<dbReference type="AlphaFoldDB" id="A0A098E9I9"/>
<dbReference type="InterPro" id="IPR019888">
    <property type="entry name" value="Tscrpt_reg_AsnC-like"/>
</dbReference>
<proteinExistence type="predicted"/>
<dbReference type="Pfam" id="PF13412">
    <property type="entry name" value="HTH_24"/>
    <property type="match status" value="1"/>
</dbReference>
<dbReference type="Gene3D" id="3.30.70.920">
    <property type="match status" value="1"/>
</dbReference>
<evidence type="ECO:0000313" key="5">
    <source>
        <dbReference type="EMBL" id="CEG12176.1"/>
    </source>
</evidence>
<dbReference type="GO" id="GO:0043565">
    <property type="term" value="F:sequence-specific DNA binding"/>
    <property type="evidence" value="ECO:0007669"/>
    <property type="project" value="InterPro"/>
</dbReference>
<dbReference type="Pfam" id="PF01037">
    <property type="entry name" value="AsnC_trans_reg"/>
    <property type="match status" value="1"/>
</dbReference>
<protein>
    <submittedName>
        <fullName evidence="5">Putative Uncharacterized HTH-type transcriptional regulator YugG</fullName>
    </submittedName>
</protein>
<dbReference type="PANTHER" id="PTHR43413:SF7">
    <property type="entry name" value="HTH-TYPE TRANSCRIPTIONAL REGULATOR PTR2"/>
    <property type="match status" value="1"/>
</dbReference>
<evidence type="ECO:0000259" key="4">
    <source>
        <dbReference type="PROSITE" id="PS50956"/>
    </source>
</evidence>
<keyword evidence="1" id="KW-0805">Transcription regulation</keyword>
<dbReference type="PRINTS" id="PR00033">
    <property type="entry name" value="HTHASNC"/>
</dbReference>
<dbReference type="InterPro" id="IPR050684">
    <property type="entry name" value="HTH-Siroheme_Decarb"/>
</dbReference>
<dbReference type="InterPro" id="IPR036388">
    <property type="entry name" value="WH-like_DNA-bd_sf"/>
</dbReference>
<keyword evidence="3" id="KW-0804">Transcription</keyword>
<dbReference type="InterPro" id="IPR011008">
    <property type="entry name" value="Dimeric_a/b-barrel"/>
</dbReference>
<dbReference type="InterPro" id="IPR000485">
    <property type="entry name" value="AsnC-type_HTH_dom"/>
</dbReference>
<gene>
    <name evidence="5" type="ORF">MSIBF_A2010007</name>
</gene>
<evidence type="ECO:0000256" key="2">
    <source>
        <dbReference type="ARBA" id="ARBA00023125"/>
    </source>
</evidence>
<evidence type="ECO:0000256" key="1">
    <source>
        <dbReference type="ARBA" id="ARBA00023015"/>
    </source>
</evidence>
<dbReference type="PROSITE" id="PS50956">
    <property type="entry name" value="HTH_ASNC_2"/>
    <property type="match status" value="1"/>
</dbReference>
<dbReference type="SUPFAM" id="SSF54909">
    <property type="entry name" value="Dimeric alpha+beta barrel"/>
    <property type="match status" value="1"/>
</dbReference>
<dbReference type="SUPFAM" id="SSF46785">
    <property type="entry name" value="Winged helix' DNA-binding domain"/>
    <property type="match status" value="1"/>
</dbReference>
<keyword evidence="2" id="KW-0238">DNA-binding</keyword>
<dbReference type="SMART" id="SM00344">
    <property type="entry name" value="HTH_ASNC"/>
    <property type="match status" value="1"/>
</dbReference>
<organism evidence="5">
    <name type="scientific">groundwater metagenome</name>
    <dbReference type="NCBI Taxonomy" id="717931"/>
    <lineage>
        <taxon>unclassified sequences</taxon>
        <taxon>metagenomes</taxon>
        <taxon>ecological metagenomes</taxon>
    </lineage>
</organism>
<accession>A0A098E9I9</accession>
<evidence type="ECO:0000256" key="3">
    <source>
        <dbReference type="ARBA" id="ARBA00023163"/>
    </source>
</evidence>